<protein>
    <submittedName>
        <fullName evidence="2">Uncharacterized protein</fullName>
    </submittedName>
</protein>
<evidence type="ECO:0000256" key="1">
    <source>
        <dbReference type="SAM" id="MobiDB-lite"/>
    </source>
</evidence>
<evidence type="ECO:0000313" key="2">
    <source>
        <dbReference type="EMBL" id="KAE8241628.1"/>
    </source>
</evidence>
<gene>
    <name evidence="2" type="ORF">A4X06_0g7463</name>
</gene>
<organism evidence="2 3">
    <name type="scientific">Tilletia controversa</name>
    <name type="common">dwarf bunt fungus</name>
    <dbReference type="NCBI Taxonomy" id="13291"/>
    <lineage>
        <taxon>Eukaryota</taxon>
        <taxon>Fungi</taxon>
        <taxon>Dikarya</taxon>
        <taxon>Basidiomycota</taxon>
        <taxon>Ustilaginomycotina</taxon>
        <taxon>Exobasidiomycetes</taxon>
        <taxon>Tilletiales</taxon>
        <taxon>Tilletiaceae</taxon>
        <taxon>Tilletia</taxon>
    </lineage>
</organism>
<sequence length="102" mass="11122">MSPQSAAWVLCQRSSHLLHMEPFCAPDHTAYPAVHLSTQNDIALPPPSSDRDLNHTKTPAPRARRRPAMPSSNSQAIAIAVPSIIVKPLCTPLLPKRRAADE</sequence>
<comment type="caution">
    <text evidence="2">The sequence shown here is derived from an EMBL/GenBank/DDBJ whole genome shotgun (WGS) entry which is preliminary data.</text>
</comment>
<reference evidence="2" key="1">
    <citation type="submission" date="2016-04" db="EMBL/GenBank/DDBJ databases">
        <authorList>
            <person name="Nguyen H.D."/>
            <person name="Samba Siva P."/>
            <person name="Cullis J."/>
            <person name="Levesque C.A."/>
            <person name="Hambleton S."/>
        </authorList>
    </citation>
    <scope>NUCLEOTIDE SEQUENCE</scope>
    <source>
        <strain evidence="2">DAOMC 236426</strain>
    </source>
</reference>
<dbReference type="AlphaFoldDB" id="A0A8X7SU44"/>
<evidence type="ECO:0000313" key="3">
    <source>
        <dbReference type="Proteomes" id="UP000077684"/>
    </source>
</evidence>
<dbReference type="EMBL" id="LWDE02001308">
    <property type="protein sequence ID" value="KAE8241628.1"/>
    <property type="molecule type" value="Genomic_DNA"/>
</dbReference>
<dbReference type="Proteomes" id="UP000077684">
    <property type="component" value="Unassembled WGS sequence"/>
</dbReference>
<reference evidence="2" key="2">
    <citation type="journal article" date="2019" name="IMA Fungus">
        <title>Genome sequencing and comparison of five Tilletia species to identify candidate genes for the detection of regulated species infecting wheat.</title>
        <authorList>
            <person name="Nguyen H.D.T."/>
            <person name="Sultana T."/>
            <person name="Kesanakurti P."/>
            <person name="Hambleton S."/>
        </authorList>
    </citation>
    <scope>NUCLEOTIDE SEQUENCE</scope>
    <source>
        <strain evidence="2">DAOMC 236426</strain>
    </source>
</reference>
<feature type="region of interest" description="Disordered" evidence="1">
    <location>
        <begin position="40"/>
        <end position="73"/>
    </location>
</feature>
<proteinExistence type="predicted"/>
<keyword evidence="3" id="KW-1185">Reference proteome</keyword>
<accession>A0A8X7SU44</accession>
<name>A0A8X7SU44_9BASI</name>